<dbReference type="InterPro" id="IPR001362">
    <property type="entry name" value="Glyco_hydro_32"/>
</dbReference>
<dbReference type="Pfam" id="PF08244">
    <property type="entry name" value="Glyco_hydro_32C"/>
    <property type="match status" value="1"/>
</dbReference>
<reference evidence="8 9" key="1">
    <citation type="submission" date="2020-07" db="EMBL/GenBank/DDBJ databases">
        <title>Complete genome and description of Corynebacterium incognita strain Marseille-Q3630 sp. nov.</title>
        <authorList>
            <person name="Boxberger M."/>
        </authorList>
    </citation>
    <scope>NUCLEOTIDE SEQUENCE [LARGE SCALE GENOMIC DNA]</scope>
    <source>
        <strain evidence="8 9">Marseille-Q3630</strain>
    </source>
</reference>
<dbReference type="SUPFAM" id="SSF49899">
    <property type="entry name" value="Concanavalin A-like lectins/glucanases"/>
    <property type="match status" value="1"/>
</dbReference>
<dbReference type="GO" id="GO:0005975">
    <property type="term" value="P:carbohydrate metabolic process"/>
    <property type="evidence" value="ECO:0007669"/>
    <property type="project" value="InterPro"/>
</dbReference>
<dbReference type="AlphaFoldDB" id="A0A7G7CP04"/>
<keyword evidence="4 5" id="KW-0326">Glycosidase</keyword>
<name>A0A7G7CP04_9CORY</name>
<evidence type="ECO:0000313" key="8">
    <source>
        <dbReference type="EMBL" id="QNE89320.1"/>
    </source>
</evidence>
<sequence length="486" mass="52526">MTPHSLRPNLRFALETGILDAPAGIVRDGDTWHLFYQYRQDVNAPARWGHTYAEDGPFEWFECDDVLAPEGEELTLRAGTVLPTPAGASLYFTSVREHETAVAHATYTDLKETCQLSDDPLTLDSAVTRHGDCVVSLDTPVGAFERFRSPCVVPDWAAEDREEGTSGLIMLALTGPADKPTPVVLRSADGKVWDFEGPLEVVGDAELPASSDADAPLAAVVAPRIIRLRDEVDGNIYDVLLITLERDGIDISGYVVGRLEGAAFHVTSGFRRVDYGHDFTRPRNTNYVPGTVSEEQRYDHAILFGLVNGVGRQDDPTNHPTWTEEGWANVLSLPRVVTLQGGTLYQTPPKGLPEAIKESAGARSWIGMLEVPTDRDSDAAVTVTLKDAQGTPAAVITHAGHELRLDRSSSTAFDNRFAGEAPAVAPLAEGDSDSLTIIVDGSVVEVYADGGQVAMTSRVYFDGGFSECEATVSGDASIERSWENRG</sequence>
<dbReference type="RefSeq" id="WP_185175695.1">
    <property type="nucleotide sequence ID" value="NZ_CP059404.1"/>
</dbReference>
<protein>
    <recommendedName>
        <fullName evidence="2">beta-fructofuranosidase</fullName>
        <ecNumber evidence="2">3.2.1.26</ecNumber>
    </recommendedName>
</protein>
<evidence type="ECO:0000256" key="3">
    <source>
        <dbReference type="ARBA" id="ARBA00022801"/>
    </source>
</evidence>
<evidence type="ECO:0000313" key="9">
    <source>
        <dbReference type="Proteomes" id="UP000515743"/>
    </source>
</evidence>
<dbReference type="GO" id="GO:0004564">
    <property type="term" value="F:beta-fructofuranosidase activity"/>
    <property type="evidence" value="ECO:0007669"/>
    <property type="project" value="UniProtKB-EC"/>
</dbReference>
<dbReference type="EC" id="3.2.1.26" evidence="2"/>
<proteinExistence type="inferred from homology"/>
<dbReference type="Pfam" id="PF00251">
    <property type="entry name" value="Glyco_hydro_32N"/>
    <property type="match status" value="1"/>
</dbReference>
<dbReference type="InterPro" id="IPR023296">
    <property type="entry name" value="Glyco_hydro_beta-prop_sf"/>
</dbReference>
<gene>
    <name evidence="8" type="ORF">H0194_09800</name>
</gene>
<dbReference type="SMART" id="SM00640">
    <property type="entry name" value="Glyco_32"/>
    <property type="match status" value="1"/>
</dbReference>
<feature type="domain" description="Glycosyl hydrolase family 32 C-terminal" evidence="7">
    <location>
        <begin position="398"/>
        <end position="472"/>
    </location>
</feature>
<dbReference type="SUPFAM" id="SSF75005">
    <property type="entry name" value="Arabinanase/levansucrase/invertase"/>
    <property type="match status" value="1"/>
</dbReference>
<organism evidence="8 9">
    <name type="scientific">Corynebacterium incognita</name>
    <dbReference type="NCBI Taxonomy" id="2754725"/>
    <lineage>
        <taxon>Bacteria</taxon>
        <taxon>Bacillati</taxon>
        <taxon>Actinomycetota</taxon>
        <taxon>Actinomycetes</taxon>
        <taxon>Mycobacteriales</taxon>
        <taxon>Corynebacteriaceae</taxon>
        <taxon>Corynebacterium</taxon>
    </lineage>
</organism>
<comment type="similarity">
    <text evidence="1 5">Belongs to the glycosyl hydrolase 32 family.</text>
</comment>
<dbReference type="InterPro" id="IPR051214">
    <property type="entry name" value="GH32_Enzymes"/>
</dbReference>
<dbReference type="EMBL" id="CP059404">
    <property type="protein sequence ID" value="QNE89320.1"/>
    <property type="molecule type" value="Genomic_DNA"/>
</dbReference>
<dbReference type="KEGG" id="cik:H0194_09800"/>
<evidence type="ECO:0000256" key="5">
    <source>
        <dbReference type="RuleBase" id="RU362110"/>
    </source>
</evidence>
<dbReference type="InterPro" id="IPR013189">
    <property type="entry name" value="Glyco_hydro_32_C"/>
</dbReference>
<dbReference type="Gene3D" id="2.115.10.20">
    <property type="entry name" value="Glycosyl hydrolase domain, family 43"/>
    <property type="match status" value="1"/>
</dbReference>
<keyword evidence="3 5" id="KW-0378">Hydrolase</keyword>
<evidence type="ECO:0000256" key="2">
    <source>
        <dbReference type="ARBA" id="ARBA00012758"/>
    </source>
</evidence>
<feature type="domain" description="Glycosyl hydrolase family 32 N-terminal" evidence="6">
    <location>
        <begin position="15"/>
        <end position="348"/>
    </location>
</feature>
<accession>A0A7G7CP04</accession>
<dbReference type="PANTHER" id="PTHR43101:SF1">
    <property type="entry name" value="BETA-FRUCTOSIDASE"/>
    <property type="match status" value="1"/>
</dbReference>
<dbReference type="Gene3D" id="2.60.120.560">
    <property type="entry name" value="Exo-inulinase, domain 1"/>
    <property type="match status" value="1"/>
</dbReference>
<dbReference type="PANTHER" id="PTHR43101">
    <property type="entry name" value="BETA-FRUCTOSIDASE"/>
    <property type="match status" value="1"/>
</dbReference>
<evidence type="ECO:0000259" key="6">
    <source>
        <dbReference type="Pfam" id="PF00251"/>
    </source>
</evidence>
<dbReference type="InterPro" id="IPR013148">
    <property type="entry name" value="Glyco_hydro_32_N"/>
</dbReference>
<keyword evidence="9" id="KW-1185">Reference proteome</keyword>
<dbReference type="Proteomes" id="UP000515743">
    <property type="component" value="Chromosome"/>
</dbReference>
<evidence type="ECO:0000259" key="7">
    <source>
        <dbReference type="Pfam" id="PF08244"/>
    </source>
</evidence>
<evidence type="ECO:0000256" key="4">
    <source>
        <dbReference type="ARBA" id="ARBA00023295"/>
    </source>
</evidence>
<evidence type="ECO:0000256" key="1">
    <source>
        <dbReference type="ARBA" id="ARBA00009902"/>
    </source>
</evidence>
<dbReference type="InterPro" id="IPR013320">
    <property type="entry name" value="ConA-like_dom_sf"/>
</dbReference>